<dbReference type="AlphaFoldDB" id="D5AT63"/>
<protein>
    <recommendedName>
        <fullName evidence="3">DUF2202 domain-containing protein</fullName>
    </recommendedName>
</protein>
<dbReference type="GeneID" id="31490311"/>
<dbReference type="eggNOG" id="COG1633">
    <property type="taxonomic scope" value="Bacteria"/>
</dbReference>
<name>D5AT63_RHOCB</name>
<dbReference type="CDD" id="cd01048">
    <property type="entry name" value="Ferritin_like_AB2"/>
    <property type="match status" value="1"/>
</dbReference>
<dbReference type="Gene3D" id="1.20.1260.10">
    <property type="match status" value="1"/>
</dbReference>
<keyword evidence="2" id="KW-1185">Reference proteome</keyword>
<evidence type="ECO:0000313" key="1">
    <source>
        <dbReference type="EMBL" id="ADE85170.1"/>
    </source>
</evidence>
<dbReference type="HOGENOM" id="CLU_118456_0_0_5"/>
<dbReference type="InterPro" id="IPR019243">
    <property type="entry name" value="DUF2202"/>
</dbReference>
<dbReference type="KEGG" id="rcp:RCAP_rcc01425"/>
<dbReference type="STRING" id="272942.RCAP_rcc01425"/>
<reference key="1">
    <citation type="submission" date="2008-12" db="EMBL/GenBank/DDBJ databases">
        <title>Complete genome sequence of Rhodobacter capsulatus SB1003.</title>
        <authorList>
            <person name="Strnad H."/>
            <person name="Lapidus A."/>
            <person name="Vlcek C."/>
            <person name="Ulbrich P."/>
            <person name="Paces J."/>
            <person name="Maltsev N."/>
            <person name="Kumar V."/>
            <person name="Kogan Y."/>
            <person name="Milgram A."/>
            <person name="Rebrekov D."/>
            <person name="Mazur M."/>
            <person name="Cox R."/>
            <person name="Kyrpides N."/>
            <person name="Kolar M."/>
            <person name="Sachova J."/>
            <person name="Ridl J."/>
            <person name="Ivanova N."/>
            <person name="Kapatral V."/>
            <person name="Los T."/>
            <person name="Lykidis A."/>
            <person name="Mikhailova N."/>
            <person name="Reznik G."/>
            <person name="Vasieva O."/>
            <person name="Fonstein M."/>
            <person name="Paces V."/>
            <person name="Haselkorn R."/>
        </authorList>
    </citation>
    <scope>NUCLEOTIDE SEQUENCE</scope>
    <source>
        <strain>SB1003</strain>
    </source>
</reference>
<dbReference type="InterPro" id="IPR009078">
    <property type="entry name" value="Ferritin-like_SF"/>
</dbReference>
<dbReference type="RefSeq" id="WP_013067149.1">
    <property type="nucleotide sequence ID" value="NC_014034.1"/>
</dbReference>
<organism evidence="1 2">
    <name type="scientific">Rhodobacter capsulatus (strain ATCC BAA-309 / NBRC 16581 / SB1003)</name>
    <dbReference type="NCBI Taxonomy" id="272942"/>
    <lineage>
        <taxon>Bacteria</taxon>
        <taxon>Pseudomonadati</taxon>
        <taxon>Pseudomonadota</taxon>
        <taxon>Alphaproteobacteria</taxon>
        <taxon>Rhodobacterales</taxon>
        <taxon>Rhodobacter group</taxon>
        <taxon>Rhodobacter</taxon>
    </lineage>
</organism>
<dbReference type="SUPFAM" id="SSF47240">
    <property type="entry name" value="Ferritin-like"/>
    <property type="match status" value="1"/>
</dbReference>
<gene>
    <name evidence="1" type="ordered locus">RCAP_rcc01425</name>
</gene>
<dbReference type="Proteomes" id="UP000002361">
    <property type="component" value="Chromosome"/>
</dbReference>
<proteinExistence type="predicted"/>
<dbReference type="InterPro" id="IPR012347">
    <property type="entry name" value="Ferritin-like"/>
</dbReference>
<evidence type="ECO:0008006" key="3">
    <source>
        <dbReference type="Google" id="ProtNLM"/>
    </source>
</evidence>
<reference evidence="1 2" key="2">
    <citation type="journal article" date="2010" name="J. Bacteriol.">
        <title>Complete genome sequence of the photosynthetic purple nonsulfur bacterium Rhodobacter capsulatus SB 1003.</title>
        <authorList>
            <person name="Strnad H."/>
            <person name="Lapidus A."/>
            <person name="Paces J."/>
            <person name="Ulbrich P."/>
            <person name="Vlcek C."/>
            <person name="Paces V."/>
            <person name="Haselkorn R."/>
        </authorList>
    </citation>
    <scope>NUCLEOTIDE SEQUENCE [LARGE SCALE GENOMIC DNA]</scope>
    <source>
        <strain evidence="2">ATCC BAA-309 / NBRC 16581 / SB1003</strain>
    </source>
</reference>
<accession>D5AT63</accession>
<evidence type="ECO:0000313" key="2">
    <source>
        <dbReference type="Proteomes" id="UP000002361"/>
    </source>
</evidence>
<dbReference type="EMBL" id="CP001312">
    <property type="protein sequence ID" value="ADE85170.1"/>
    <property type="molecule type" value="Genomic_DNA"/>
</dbReference>
<sequence length="178" mass="18101">MTRASGLQAALIEAIEDEYRARASYAAVLARFGPVQPFATIVQAEGRHVAALAGLLRQHGFAVPPDRFAGRIAAPESLIAACEGGVAAEIANAAMYDRLSRTVKDPAALLIFARLRAASALNHLPAFRACLARAGSGAGSGAAPRPAASPASGASPLVWAIGLAAAAVLVRALPRKSG</sequence>